<dbReference type="Pfam" id="PF10502">
    <property type="entry name" value="Peptidase_S26"/>
    <property type="match status" value="1"/>
</dbReference>
<keyword evidence="6 8" id="KW-0378">Hydrolase</keyword>
<name>A0A6N4R540_BLAVI</name>
<proteinExistence type="inferred from homology"/>
<keyword evidence="5 8" id="KW-0645">Protease</keyword>
<feature type="active site" evidence="7">
    <location>
        <position position="40"/>
    </location>
</feature>
<dbReference type="PANTHER" id="PTHR43390">
    <property type="entry name" value="SIGNAL PEPTIDASE I"/>
    <property type="match status" value="1"/>
</dbReference>
<feature type="transmembrane region" description="Helical" evidence="8">
    <location>
        <begin position="12"/>
        <end position="31"/>
    </location>
</feature>
<evidence type="ECO:0000256" key="9">
    <source>
        <dbReference type="RuleBase" id="RU362042"/>
    </source>
</evidence>
<dbReference type="Gene3D" id="2.10.109.10">
    <property type="entry name" value="Umud Fragment, subunit A"/>
    <property type="match status" value="1"/>
</dbReference>
<dbReference type="GO" id="GO:0004252">
    <property type="term" value="F:serine-type endopeptidase activity"/>
    <property type="evidence" value="ECO:0007669"/>
    <property type="project" value="InterPro"/>
</dbReference>
<keyword evidence="8" id="KW-1133">Transmembrane helix</keyword>
<feature type="domain" description="Peptidase S26" evidence="10">
    <location>
        <begin position="9"/>
        <end position="220"/>
    </location>
</feature>
<organism evidence="11 12">
    <name type="scientific">Blastochloris viridis</name>
    <name type="common">Rhodopseudomonas viridis</name>
    <dbReference type="NCBI Taxonomy" id="1079"/>
    <lineage>
        <taxon>Bacteria</taxon>
        <taxon>Pseudomonadati</taxon>
        <taxon>Pseudomonadota</taxon>
        <taxon>Alphaproteobacteria</taxon>
        <taxon>Hyphomicrobiales</taxon>
        <taxon>Blastochloridaceae</taxon>
        <taxon>Blastochloris</taxon>
    </lineage>
</organism>
<dbReference type="InterPro" id="IPR019533">
    <property type="entry name" value="Peptidase_S26"/>
</dbReference>
<protein>
    <recommendedName>
        <fullName evidence="4 8">Signal peptidase I</fullName>
        <ecNumber evidence="3 8">3.4.21.89</ecNumber>
    </recommendedName>
</protein>
<dbReference type="NCBIfam" id="TIGR02227">
    <property type="entry name" value="sigpep_I_bact"/>
    <property type="match status" value="1"/>
</dbReference>
<evidence type="ECO:0000256" key="3">
    <source>
        <dbReference type="ARBA" id="ARBA00013208"/>
    </source>
</evidence>
<evidence type="ECO:0000256" key="1">
    <source>
        <dbReference type="ARBA" id="ARBA00000677"/>
    </source>
</evidence>
<evidence type="ECO:0000256" key="5">
    <source>
        <dbReference type="ARBA" id="ARBA00022670"/>
    </source>
</evidence>
<dbReference type="GO" id="GO:0009003">
    <property type="term" value="F:signal peptidase activity"/>
    <property type="evidence" value="ECO:0007669"/>
    <property type="project" value="UniProtKB-EC"/>
</dbReference>
<dbReference type="GO" id="GO:0016020">
    <property type="term" value="C:membrane"/>
    <property type="evidence" value="ECO:0007669"/>
    <property type="project" value="UniProtKB-SubCell"/>
</dbReference>
<dbReference type="PROSITE" id="PS00501">
    <property type="entry name" value="SPASE_I_1"/>
    <property type="match status" value="1"/>
</dbReference>
<evidence type="ECO:0000313" key="11">
    <source>
        <dbReference type="EMBL" id="TKW61630.1"/>
    </source>
</evidence>
<dbReference type="InterPro" id="IPR036286">
    <property type="entry name" value="LexA/Signal_pep-like_sf"/>
</dbReference>
<feature type="active site" evidence="7">
    <location>
        <position position="103"/>
    </location>
</feature>
<dbReference type="InterPro" id="IPR019756">
    <property type="entry name" value="Pept_S26A_signal_pept_1_Ser-AS"/>
</dbReference>
<dbReference type="PANTHER" id="PTHR43390:SF1">
    <property type="entry name" value="CHLOROPLAST PROCESSING PEPTIDASE"/>
    <property type="match status" value="1"/>
</dbReference>
<dbReference type="EC" id="3.4.21.89" evidence="3 8"/>
<dbReference type="AlphaFoldDB" id="A0A6N4R540"/>
<dbReference type="CDD" id="cd06530">
    <property type="entry name" value="S26_SPase_I"/>
    <property type="match status" value="1"/>
</dbReference>
<evidence type="ECO:0000256" key="8">
    <source>
        <dbReference type="RuleBase" id="RU003993"/>
    </source>
</evidence>
<dbReference type="PROSITE" id="PS00761">
    <property type="entry name" value="SPASE_I_3"/>
    <property type="match status" value="1"/>
</dbReference>
<dbReference type="InterPro" id="IPR019757">
    <property type="entry name" value="Pept_S26A_signal_pept_1_Lys-AS"/>
</dbReference>
<dbReference type="InterPro" id="IPR000223">
    <property type="entry name" value="Pept_S26A_signal_pept_1"/>
</dbReference>
<comment type="subcellular location">
    <subcellularLocation>
        <location evidence="9">Membrane</location>
        <topology evidence="9">Single-pass type II membrane protein</topology>
    </subcellularLocation>
</comment>
<evidence type="ECO:0000256" key="2">
    <source>
        <dbReference type="ARBA" id="ARBA00009370"/>
    </source>
</evidence>
<dbReference type="GO" id="GO:0006465">
    <property type="term" value="P:signal peptide processing"/>
    <property type="evidence" value="ECO:0007669"/>
    <property type="project" value="InterPro"/>
</dbReference>
<evidence type="ECO:0000256" key="6">
    <source>
        <dbReference type="ARBA" id="ARBA00022801"/>
    </source>
</evidence>
<evidence type="ECO:0000256" key="4">
    <source>
        <dbReference type="ARBA" id="ARBA00019232"/>
    </source>
</evidence>
<keyword evidence="8" id="KW-0812">Transmembrane</keyword>
<reference evidence="11 12" key="1">
    <citation type="journal article" date="2017" name="Nat. Commun.">
        <title>In situ click chemistry generation of cyclooxygenase-2 inhibitors.</title>
        <authorList>
            <person name="Bhardwaj A."/>
            <person name="Kaur J."/>
            <person name="Wuest M."/>
            <person name="Wuest F."/>
        </authorList>
    </citation>
    <scope>NUCLEOTIDE SEQUENCE [LARGE SCALE GENOMIC DNA]</scope>
    <source>
        <strain evidence="11">S2_018_000_R2_106</strain>
    </source>
</reference>
<dbReference type="PROSITE" id="PS00760">
    <property type="entry name" value="SPASE_I_2"/>
    <property type="match status" value="1"/>
</dbReference>
<gene>
    <name evidence="11" type="primary">lepB</name>
    <name evidence="11" type="ORF">DI628_03110</name>
</gene>
<evidence type="ECO:0000259" key="10">
    <source>
        <dbReference type="Pfam" id="PF10502"/>
    </source>
</evidence>
<comment type="similarity">
    <text evidence="2 9">Belongs to the peptidase S26 family.</text>
</comment>
<dbReference type="EMBL" id="VAFM01000001">
    <property type="protein sequence ID" value="TKW61630.1"/>
    <property type="molecule type" value="Genomic_DNA"/>
</dbReference>
<sequence length="258" mass="28783">MSSATKSLISFVKTLGIAAFIAFFCIRGFVFEPFKIPSSSMMPTLLIGDYLIVSKFAYGNRFPLTDYFFWEAEPKRGDIAVFKRDGSGLPGSFFGFGKTLFIKRIVGVPGDTIAYRNQTLFINGSVITNEDKGVYDLQLPTGGTIKADLKEENLLGVKHDILRNPAEPGPEVAETIVPEGMYVMMGDNRDNSRDSRYWQWPSWGFVPKSDIMGRAEFIFWSWDDNWVPRLNRIGNGLRAQVSSLGGQMLNMARGGMAA</sequence>
<comment type="catalytic activity">
    <reaction evidence="1 8">
        <text>Cleavage of hydrophobic, N-terminal signal or leader sequences from secreted and periplasmic proteins.</text>
        <dbReference type="EC" id="3.4.21.89"/>
    </reaction>
</comment>
<accession>A0A6N4R540</accession>
<dbReference type="InterPro" id="IPR019758">
    <property type="entry name" value="Pept_S26A_signal_pept_1_CS"/>
</dbReference>
<dbReference type="Proteomes" id="UP000320948">
    <property type="component" value="Unassembled WGS sequence"/>
</dbReference>
<keyword evidence="8" id="KW-0472">Membrane</keyword>
<evidence type="ECO:0000256" key="7">
    <source>
        <dbReference type="PIRSR" id="PIRSR600223-1"/>
    </source>
</evidence>
<comment type="caution">
    <text evidence="11">The sequence shown here is derived from an EMBL/GenBank/DDBJ whole genome shotgun (WGS) entry which is preliminary data.</text>
</comment>
<evidence type="ECO:0000313" key="12">
    <source>
        <dbReference type="Proteomes" id="UP000320948"/>
    </source>
</evidence>
<dbReference type="PRINTS" id="PR00727">
    <property type="entry name" value="LEADERPTASE"/>
</dbReference>
<dbReference type="SUPFAM" id="SSF51306">
    <property type="entry name" value="LexA/Signal peptidase"/>
    <property type="match status" value="1"/>
</dbReference>